<sequence length="47" mass="5327">MERATWLYGTRDNVTPAACIIVSRFAAQLGVPTDAIYPSLRYHWDVT</sequence>
<evidence type="ECO:0000313" key="1">
    <source>
        <dbReference type="EMBL" id="UJS26462.1"/>
    </source>
</evidence>
<proteinExistence type="predicted"/>
<gene>
    <name evidence="1" type="ORF">L2Y54_10580</name>
</gene>
<dbReference type="RefSeq" id="WP_236501857.1">
    <property type="nucleotide sequence ID" value="NZ_CP091244.1"/>
</dbReference>
<accession>A0ABY3T3N4</accession>
<protein>
    <submittedName>
        <fullName evidence="1">Uncharacterized protein</fullName>
    </submittedName>
</protein>
<name>A0ABY3T3N4_9GAMM</name>
<evidence type="ECO:0000313" key="2">
    <source>
        <dbReference type="Proteomes" id="UP001054801"/>
    </source>
</evidence>
<reference evidence="1" key="1">
    <citation type="journal article" date="2022" name="Microorganisms">
        <title>Two New Species of Filamentous Sulfur Bacteria of the Genus Thiothrix, Thiothrix winogradskyi sp. nov. and 'Candidatus Thiothrix sulfatifontis' sp. nov.</title>
        <authorList>
            <person name="Ravin N.V."/>
            <person name="Rossetti S."/>
            <person name="Beletsky A.V."/>
            <person name="Kadnikov V.V."/>
            <person name="Rudenko T.S."/>
            <person name="Smolyakov D.D."/>
            <person name="Moskvitina M.I."/>
            <person name="Gureeva M.V."/>
            <person name="Mardanov A.V."/>
            <person name="Grabovich M.Y."/>
        </authorList>
    </citation>
    <scope>NUCLEOTIDE SEQUENCE</scope>
    <source>
        <strain evidence="1">CT3</strain>
    </source>
</reference>
<keyword evidence="2" id="KW-1185">Reference proteome</keyword>
<dbReference type="EMBL" id="CP091244">
    <property type="protein sequence ID" value="UJS26462.1"/>
    <property type="molecule type" value="Genomic_DNA"/>
</dbReference>
<dbReference type="Proteomes" id="UP001054801">
    <property type="component" value="Chromosome"/>
</dbReference>
<organism evidence="1 2">
    <name type="scientific">Thiothrix winogradskyi</name>
    <dbReference type="NCBI Taxonomy" id="96472"/>
    <lineage>
        <taxon>Bacteria</taxon>
        <taxon>Pseudomonadati</taxon>
        <taxon>Pseudomonadota</taxon>
        <taxon>Gammaproteobacteria</taxon>
        <taxon>Thiotrichales</taxon>
        <taxon>Thiotrichaceae</taxon>
        <taxon>Thiothrix</taxon>
    </lineage>
</organism>